<dbReference type="InterPro" id="IPR036890">
    <property type="entry name" value="HATPase_C_sf"/>
</dbReference>
<evidence type="ECO:0000256" key="8">
    <source>
        <dbReference type="SAM" id="Phobius"/>
    </source>
</evidence>
<keyword evidence="8" id="KW-1133">Transmembrane helix</keyword>
<evidence type="ECO:0000256" key="6">
    <source>
        <dbReference type="ARBA" id="ARBA00022840"/>
    </source>
</evidence>
<organism evidence="10 11">
    <name type="scientific">Flammeovirga pacifica</name>
    <dbReference type="NCBI Taxonomy" id="915059"/>
    <lineage>
        <taxon>Bacteria</taxon>
        <taxon>Pseudomonadati</taxon>
        <taxon>Bacteroidota</taxon>
        <taxon>Cytophagia</taxon>
        <taxon>Cytophagales</taxon>
        <taxon>Flammeovirgaceae</taxon>
        <taxon>Flammeovirga</taxon>
    </lineage>
</organism>
<keyword evidence="4" id="KW-0547">Nucleotide-binding</keyword>
<dbReference type="SMART" id="SM00387">
    <property type="entry name" value="HATPase_c"/>
    <property type="match status" value="1"/>
</dbReference>
<dbReference type="OrthoDB" id="1931120at2"/>
<dbReference type="STRING" id="915059.NH26_21070"/>
<dbReference type="GO" id="GO:0030295">
    <property type="term" value="F:protein kinase activator activity"/>
    <property type="evidence" value="ECO:0007669"/>
    <property type="project" value="TreeGrafter"/>
</dbReference>
<keyword evidence="8" id="KW-0472">Membrane</keyword>
<evidence type="ECO:0000313" key="11">
    <source>
        <dbReference type="Proteomes" id="UP000179797"/>
    </source>
</evidence>
<dbReference type="EC" id="2.7.13.3" evidence="2"/>
<dbReference type="SUPFAM" id="SSF55874">
    <property type="entry name" value="ATPase domain of HSP90 chaperone/DNA topoisomerase II/histidine kinase"/>
    <property type="match status" value="1"/>
</dbReference>
<dbReference type="PROSITE" id="PS50109">
    <property type="entry name" value="HIS_KIN"/>
    <property type="match status" value="1"/>
</dbReference>
<comment type="caution">
    <text evidence="10">The sequence shown here is derived from an EMBL/GenBank/DDBJ whole genome shotgun (WGS) entry which is preliminary data.</text>
</comment>
<keyword evidence="7" id="KW-0902">Two-component regulatory system</keyword>
<keyword evidence="8" id="KW-0812">Transmembrane</keyword>
<dbReference type="InterPro" id="IPR003594">
    <property type="entry name" value="HATPase_dom"/>
</dbReference>
<evidence type="ECO:0000259" key="9">
    <source>
        <dbReference type="PROSITE" id="PS50109"/>
    </source>
</evidence>
<dbReference type="Gene3D" id="3.30.565.10">
    <property type="entry name" value="Histidine kinase-like ATPase, C-terminal domain"/>
    <property type="match status" value="1"/>
</dbReference>
<comment type="catalytic activity">
    <reaction evidence="1">
        <text>ATP + protein L-histidine = ADP + protein N-phospho-L-histidine.</text>
        <dbReference type="EC" id="2.7.13.3"/>
    </reaction>
</comment>
<proteinExistence type="predicted"/>
<dbReference type="RefSeq" id="WP_044226278.1">
    <property type="nucleotide sequence ID" value="NZ_JRYR02000002.1"/>
</dbReference>
<keyword evidence="3" id="KW-0808">Transferase</keyword>
<dbReference type="GO" id="GO:0000156">
    <property type="term" value="F:phosphorelay response regulator activity"/>
    <property type="evidence" value="ECO:0007669"/>
    <property type="project" value="TreeGrafter"/>
</dbReference>
<dbReference type="EMBL" id="JRYR02000002">
    <property type="protein sequence ID" value="OHX64101.1"/>
    <property type="molecule type" value="Genomic_DNA"/>
</dbReference>
<keyword evidence="5" id="KW-0418">Kinase</keyword>
<protein>
    <recommendedName>
        <fullName evidence="2">histidine kinase</fullName>
        <ecNumber evidence="2">2.7.13.3</ecNumber>
    </recommendedName>
</protein>
<dbReference type="GO" id="GO:0007234">
    <property type="term" value="P:osmosensory signaling via phosphorelay pathway"/>
    <property type="evidence" value="ECO:0007669"/>
    <property type="project" value="TreeGrafter"/>
</dbReference>
<evidence type="ECO:0000313" key="10">
    <source>
        <dbReference type="EMBL" id="OHX64101.1"/>
    </source>
</evidence>
<dbReference type="CDD" id="cd00075">
    <property type="entry name" value="HATPase"/>
    <property type="match status" value="1"/>
</dbReference>
<dbReference type="InterPro" id="IPR004358">
    <property type="entry name" value="Sig_transdc_His_kin-like_C"/>
</dbReference>
<gene>
    <name evidence="10" type="ORF">NH26_21070</name>
</gene>
<evidence type="ECO:0000256" key="4">
    <source>
        <dbReference type="ARBA" id="ARBA00022741"/>
    </source>
</evidence>
<accession>A0A1S1YSU5</accession>
<reference evidence="10 11" key="1">
    <citation type="journal article" date="2012" name="Int. J. Syst. Evol. Microbiol.">
        <title>Flammeovirga pacifica sp. nov., isolated from deep-sea sediment.</title>
        <authorList>
            <person name="Xu H."/>
            <person name="Fu Y."/>
            <person name="Yang N."/>
            <person name="Ding Z."/>
            <person name="Lai Q."/>
            <person name="Zeng R."/>
        </authorList>
    </citation>
    <scope>NUCLEOTIDE SEQUENCE [LARGE SCALE GENOMIC DNA]</scope>
    <source>
        <strain evidence="11">DSM 24597 / LMG 26175 / WPAGA1</strain>
    </source>
</reference>
<evidence type="ECO:0000256" key="2">
    <source>
        <dbReference type="ARBA" id="ARBA00012438"/>
    </source>
</evidence>
<keyword evidence="6" id="KW-0067">ATP-binding</keyword>
<dbReference type="GO" id="GO:0004673">
    <property type="term" value="F:protein histidine kinase activity"/>
    <property type="evidence" value="ECO:0007669"/>
    <property type="project" value="UniProtKB-EC"/>
</dbReference>
<name>A0A1S1YSU5_FLAPC</name>
<evidence type="ECO:0000256" key="1">
    <source>
        <dbReference type="ARBA" id="ARBA00000085"/>
    </source>
</evidence>
<dbReference type="InterPro" id="IPR005467">
    <property type="entry name" value="His_kinase_dom"/>
</dbReference>
<dbReference type="PRINTS" id="PR00344">
    <property type="entry name" value="BCTRLSENSOR"/>
</dbReference>
<evidence type="ECO:0000256" key="3">
    <source>
        <dbReference type="ARBA" id="ARBA00022679"/>
    </source>
</evidence>
<evidence type="ECO:0000256" key="7">
    <source>
        <dbReference type="ARBA" id="ARBA00023012"/>
    </source>
</evidence>
<feature type="domain" description="Histidine kinase" evidence="9">
    <location>
        <begin position="229"/>
        <end position="452"/>
    </location>
</feature>
<evidence type="ECO:0000256" key="5">
    <source>
        <dbReference type="ARBA" id="ARBA00022777"/>
    </source>
</evidence>
<dbReference type="Pfam" id="PF02518">
    <property type="entry name" value="HATPase_c"/>
    <property type="match status" value="1"/>
</dbReference>
<sequence>MVFKQFRLQVSLRVFLIVASAFIFSFFVQKELIATAAFVFVLIWYQVWLLLQKVNSIAFDLKKFLDSLNYDDLTQTFTVNNTNETKDDLNKTFQKALNRFRDKRSQRESDLQFYKSISQHIDSAIICFDTSGKVVFSNKTTKRLFTGVKSSHILDFESISLELFNIFNNKDEEGVYYCTIPGLYASERVVVQKLLLYVKGEMINVFNINRVEEEVEKVEIQSWEALISVLTHEIMNAIAPVASLSDTVKGELEYLKDNYENEVPTKEEISDLIIPMETISNRVASLSNLADNFRVMAHLRESQLEHLNINHLCAEAIESYTQKYHEQNIKFDFQIQHEGLMVTADAQQIRQVLDAVVTNAVEELTISEIKSPLVIIRSTQEESKNKPIIRIIDNGSGIEEEAQNRIFIPFYTTKKDHTGIGLSLSRQIMRRNNGRLTLKTEINRGSEFTLRF</sequence>
<dbReference type="Proteomes" id="UP000179797">
    <property type="component" value="Unassembled WGS sequence"/>
</dbReference>
<dbReference type="PANTHER" id="PTHR42878:SF7">
    <property type="entry name" value="SENSOR HISTIDINE KINASE GLRK"/>
    <property type="match status" value="1"/>
</dbReference>
<feature type="transmembrane region" description="Helical" evidence="8">
    <location>
        <begin position="12"/>
        <end position="28"/>
    </location>
</feature>
<dbReference type="PANTHER" id="PTHR42878">
    <property type="entry name" value="TWO-COMPONENT HISTIDINE KINASE"/>
    <property type="match status" value="1"/>
</dbReference>
<keyword evidence="11" id="KW-1185">Reference proteome</keyword>
<dbReference type="AlphaFoldDB" id="A0A1S1YSU5"/>
<dbReference type="GO" id="GO:0005524">
    <property type="term" value="F:ATP binding"/>
    <property type="evidence" value="ECO:0007669"/>
    <property type="project" value="UniProtKB-KW"/>
</dbReference>
<feature type="transmembrane region" description="Helical" evidence="8">
    <location>
        <begin position="34"/>
        <end position="51"/>
    </location>
</feature>
<dbReference type="InterPro" id="IPR050351">
    <property type="entry name" value="BphY/WalK/GraS-like"/>
</dbReference>